<feature type="domain" description="SusD-like N-terminal" evidence="8">
    <location>
        <begin position="25"/>
        <end position="232"/>
    </location>
</feature>
<gene>
    <name evidence="9" type="ORF">RM540_03810</name>
</gene>
<dbReference type="Proteomes" id="UP001267426">
    <property type="component" value="Unassembled WGS sequence"/>
</dbReference>
<keyword evidence="5" id="KW-0998">Cell outer membrane</keyword>
<keyword evidence="3 6" id="KW-0732">Signal</keyword>
<dbReference type="Pfam" id="PF07980">
    <property type="entry name" value="SusD_RagB"/>
    <property type="match status" value="1"/>
</dbReference>
<dbReference type="Gene3D" id="1.25.40.390">
    <property type="match status" value="1"/>
</dbReference>
<dbReference type="InterPro" id="IPR012944">
    <property type="entry name" value="SusD_RagB_dom"/>
</dbReference>
<sequence length="455" mass="49534">MLPARFRPALLLSLALVLGACDGLLDLEPQQSISNERALATPQNVESAIVGAYDRMSDGDLYGGQLMMGPDLLAASNAEVVWTGTFAQPREFWNKSLLVNNSFVEDTWEDAYDVINVANNVLSALDVFGDEGARDRAEGHARFLRGLMYFELVRLWGPAWTGGDPGSDLGVPLVLEPTRTVTEADDRARSTVGEVYAQIITDLEAARDRLPQNDGDLADTYAASAVLSRVYLSQGDYPAAAAEASRVIEGSGHALAPTFGDAFNQAAGSSEYVFGIPITEQDGVNELNTFYGARENSGRGDIQLTADYAGLFAADDARAFFYVDDRRRRRTAKWQGTTAEGVDIPVIRLAEMLLTRAEANLRAGTTVGAAPLADVNAVRERAGLDALDAVSVDDVLRERRLELDFEGELLHDLKRTQRAIPTIDGELPATAPRFLYPIPQREIDANPNLEQNAYY</sequence>
<evidence type="ECO:0000313" key="9">
    <source>
        <dbReference type="EMBL" id="MDT0630864.1"/>
    </source>
</evidence>
<accession>A0ABU3BNK0</accession>
<reference evidence="9 10" key="1">
    <citation type="submission" date="2023-09" db="EMBL/GenBank/DDBJ databases">
        <authorList>
            <person name="Rey-Velasco X."/>
        </authorList>
    </citation>
    <scope>NUCLEOTIDE SEQUENCE [LARGE SCALE GENOMIC DNA]</scope>
    <source>
        <strain evidence="9 10">F394</strain>
    </source>
</reference>
<keyword evidence="10" id="KW-1185">Reference proteome</keyword>
<name>A0ABU3BNK0_9BACT</name>
<feature type="signal peptide" evidence="6">
    <location>
        <begin position="1"/>
        <end position="20"/>
    </location>
</feature>
<feature type="chain" id="PRO_5045411431" evidence="6">
    <location>
        <begin position="21"/>
        <end position="455"/>
    </location>
</feature>
<evidence type="ECO:0000256" key="2">
    <source>
        <dbReference type="ARBA" id="ARBA00006275"/>
    </source>
</evidence>
<dbReference type="PROSITE" id="PS51257">
    <property type="entry name" value="PROKAR_LIPOPROTEIN"/>
    <property type="match status" value="1"/>
</dbReference>
<proteinExistence type="inferred from homology"/>
<dbReference type="CDD" id="cd08977">
    <property type="entry name" value="SusD"/>
    <property type="match status" value="1"/>
</dbReference>
<comment type="subcellular location">
    <subcellularLocation>
        <location evidence="1">Cell outer membrane</location>
    </subcellularLocation>
</comment>
<evidence type="ECO:0000259" key="7">
    <source>
        <dbReference type="Pfam" id="PF07980"/>
    </source>
</evidence>
<protein>
    <submittedName>
        <fullName evidence="9">RagB/SusD family nutrient uptake outer membrane protein</fullName>
    </submittedName>
</protein>
<comment type="caution">
    <text evidence="9">The sequence shown here is derived from an EMBL/GenBank/DDBJ whole genome shotgun (WGS) entry which is preliminary data.</text>
</comment>
<organism evidence="9 10">
    <name type="scientific">Rubrivirga litoralis</name>
    <dbReference type="NCBI Taxonomy" id="3075598"/>
    <lineage>
        <taxon>Bacteria</taxon>
        <taxon>Pseudomonadati</taxon>
        <taxon>Rhodothermota</taxon>
        <taxon>Rhodothermia</taxon>
        <taxon>Rhodothermales</taxon>
        <taxon>Rubricoccaceae</taxon>
        <taxon>Rubrivirga</taxon>
    </lineage>
</organism>
<comment type="similarity">
    <text evidence="2">Belongs to the SusD family.</text>
</comment>
<feature type="domain" description="RagB/SusD" evidence="7">
    <location>
        <begin position="332"/>
        <end position="415"/>
    </location>
</feature>
<evidence type="ECO:0000256" key="6">
    <source>
        <dbReference type="SAM" id="SignalP"/>
    </source>
</evidence>
<dbReference type="Pfam" id="PF14322">
    <property type="entry name" value="SusD-like_3"/>
    <property type="match status" value="1"/>
</dbReference>
<dbReference type="InterPro" id="IPR011990">
    <property type="entry name" value="TPR-like_helical_dom_sf"/>
</dbReference>
<evidence type="ECO:0000256" key="5">
    <source>
        <dbReference type="ARBA" id="ARBA00023237"/>
    </source>
</evidence>
<evidence type="ECO:0000256" key="1">
    <source>
        <dbReference type="ARBA" id="ARBA00004442"/>
    </source>
</evidence>
<dbReference type="EMBL" id="JAVRHT010000005">
    <property type="protein sequence ID" value="MDT0630864.1"/>
    <property type="molecule type" value="Genomic_DNA"/>
</dbReference>
<keyword evidence="4" id="KW-0472">Membrane</keyword>
<evidence type="ECO:0000256" key="4">
    <source>
        <dbReference type="ARBA" id="ARBA00023136"/>
    </source>
</evidence>
<evidence type="ECO:0000256" key="3">
    <source>
        <dbReference type="ARBA" id="ARBA00022729"/>
    </source>
</evidence>
<dbReference type="RefSeq" id="WP_311662200.1">
    <property type="nucleotide sequence ID" value="NZ_JAVRHT010000005.1"/>
</dbReference>
<evidence type="ECO:0000313" key="10">
    <source>
        <dbReference type="Proteomes" id="UP001267426"/>
    </source>
</evidence>
<evidence type="ECO:0000259" key="8">
    <source>
        <dbReference type="Pfam" id="PF14322"/>
    </source>
</evidence>
<dbReference type="InterPro" id="IPR033985">
    <property type="entry name" value="SusD-like_N"/>
</dbReference>
<dbReference type="SUPFAM" id="SSF48452">
    <property type="entry name" value="TPR-like"/>
    <property type="match status" value="1"/>
</dbReference>